<evidence type="ECO:0000313" key="1">
    <source>
        <dbReference type="EMBL" id="MYH63728.1"/>
    </source>
</evidence>
<comment type="caution">
    <text evidence="1">The sequence shown here is derived from an EMBL/GenBank/DDBJ whole genome shotgun (WGS) entry which is preliminary data.</text>
</comment>
<keyword evidence="1" id="KW-0808">Transferase</keyword>
<reference evidence="1" key="1">
    <citation type="submission" date="2019-09" db="EMBL/GenBank/DDBJ databases">
        <title>Characterisation of the sponge microbiome using genome-centric metagenomics.</title>
        <authorList>
            <person name="Engelberts J.P."/>
            <person name="Robbins S.J."/>
            <person name="De Goeij J.M."/>
            <person name="Aranda M."/>
            <person name="Bell S.C."/>
            <person name="Webster N.S."/>
        </authorList>
    </citation>
    <scope>NUCLEOTIDE SEQUENCE</scope>
    <source>
        <strain evidence="1">SB0675_bin_29</strain>
    </source>
</reference>
<protein>
    <submittedName>
        <fullName evidence="1">Nucleotidyl transferase AbiEii/AbiGii toxin family protein</fullName>
    </submittedName>
</protein>
<name>A0A6B1G5S9_9CHLR</name>
<gene>
    <name evidence="1" type="ORF">F4148_18930</name>
</gene>
<organism evidence="1">
    <name type="scientific">Caldilineaceae bacterium SB0675_bin_29</name>
    <dbReference type="NCBI Taxonomy" id="2605266"/>
    <lineage>
        <taxon>Bacteria</taxon>
        <taxon>Bacillati</taxon>
        <taxon>Chloroflexota</taxon>
        <taxon>Caldilineae</taxon>
        <taxon>Caldilineales</taxon>
        <taxon>Caldilineaceae</taxon>
    </lineage>
</organism>
<dbReference type="AlphaFoldDB" id="A0A6B1G5S9"/>
<dbReference type="InterPro" id="IPR014942">
    <property type="entry name" value="AbiEii"/>
</dbReference>
<proteinExistence type="predicted"/>
<sequence length="112" mass="13356">MLMDLVAEKYRALLQQIPRNRYRRQDVYDLDVLLPKILADEISPADILEALLDKCSARLLEPDRRSLENKEIKNRARRDWNTMELELDDLPLFEDCYERVATFYRTLPWDGA</sequence>
<accession>A0A6B1G5S9</accession>
<dbReference type="Pfam" id="PF08843">
    <property type="entry name" value="AbiEii"/>
    <property type="match status" value="1"/>
</dbReference>
<dbReference type="EMBL" id="VYDA01000669">
    <property type="protein sequence ID" value="MYH63728.1"/>
    <property type="molecule type" value="Genomic_DNA"/>
</dbReference>
<dbReference type="GO" id="GO:0016740">
    <property type="term" value="F:transferase activity"/>
    <property type="evidence" value="ECO:0007669"/>
    <property type="project" value="UniProtKB-KW"/>
</dbReference>